<organism evidence="2 3">
    <name type="scientific">Sousa chinensis</name>
    <name type="common">Indo-pacific humpbacked dolphin</name>
    <name type="synonym">Steno chinensis</name>
    <dbReference type="NCBI Taxonomy" id="103600"/>
    <lineage>
        <taxon>Eukaryota</taxon>
        <taxon>Metazoa</taxon>
        <taxon>Chordata</taxon>
        <taxon>Craniata</taxon>
        <taxon>Vertebrata</taxon>
        <taxon>Euteleostomi</taxon>
        <taxon>Mammalia</taxon>
        <taxon>Eutheria</taxon>
        <taxon>Laurasiatheria</taxon>
        <taxon>Artiodactyla</taxon>
        <taxon>Whippomorpha</taxon>
        <taxon>Cetacea</taxon>
        <taxon>Odontoceti</taxon>
        <taxon>Delphinidae</taxon>
        <taxon>Sousa</taxon>
    </lineage>
</organism>
<feature type="region of interest" description="Disordered" evidence="1">
    <location>
        <begin position="88"/>
        <end position="107"/>
    </location>
</feature>
<sequence length="121" mass="14293">YKTIKNIDFAWRDITGFTLNVLWKNLCPQFVHDFRGFGKVDEESQEVFSNLVTLSKKMELDLQVDAVTELLAVQHEELTNEDLMELEAQRKAEESQEEEEVTEEPKRFTTQEMKGDFLYLR</sequence>
<protein>
    <recommendedName>
        <fullName evidence="4">DDE-1 domain-containing protein</fullName>
    </recommendedName>
</protein>
<proteinExistence type="predicted"/>
<evidence type="ECO:0000313" key="3">
    <source>
        <dbReference type="Proteomes" id="UP000295264"/>
    </source>
</evidence>
<dbReference type="EMBL" id="QWLN02001715">
    <property type="protein sequence ID" value="TEA41092.1"/>
    <property type="molecule type" value="Genomic_DNA"/>
</dbReference>
<keyword evidence="3" id="KW-1185">Reference proteome</keyword>
<comment type="caution">
    <text evidence="2">The sequence shown here is derived from an EMBL/GenBank/DDBJ whole genome shotgun (WGS) entry which is preliminary data.</text>
</comment>
<accession>A0A484GZB2</accession>
<gene>
    <name evidence="2" type="ORF">DBR06_SOUSAS29010005</name>
</gene>
<dbReference type="Proteomes" id="UP000295264">
    <property type="component" value="Unassembled WGS sequence"/>
</dbReference>
<feature type="non-terminal residue" evidence="2">
    <location>
        <position position="1"/>
    </location>
</feature>
<reference evidence="2 3" key="1">
    <citation type="journal article" date="2018" name="Genomics">
        <title>Molecular footprints of inshore aquatic adaptation in Indo-Pacific humpback dolphin (Sousa chinensis).</title>
        <authorList>
            <person name="Ming Y."/>
            <person name="Jian J."/>
            <person name="Yu F."/>
            <person name="Yu X."/>
            <person name="Wang J."/>
            <person name="Liu W."/>
        </authorList>
    </citation>
    <scope>NUCLEOTIDE SEQUENCE [LARGE SCALE GENOMIC DNA]</scope>
    <source>
        <strain evidence="2">MY-2018</strain>
        <tissue evidence="2">Skin</tissue>
    </source>
</reference>
<feature type="non-terminal residue" evidence="2">
    <location>
        <position position="121"/>
    </location>
</feature>
<evidence type="ECO:0000256" key="1">
    <source>
        <dbReference type="SAM" id="MobiDB-lite"/>
    </source>
</evidence>
<evidence type="ECO:0008006" key="4">
    <source>
        <dbReference type="Google" id="ProtNLM"/>
    </source>
</evidence>
<dbReference type="AlphaFoldDB" id="A0A484GZB2"/>
<evidence type="ECO:0000313" key="2">
    <source>
        <dbReference type="EMBL" id="TEA41092.1"/>
    </source>
</evidence>
<name>A0A484GZB2_SOUCH</name>